<accession>A0ABT3ILP0</accession>
<gene>
    <name evidence="2" type="ORF">OL497_13195</name>
</gene>
<dbReference type="SUPFAM" id="SSF109604">
    <property type="entry name" value="HD-domain/PDEase-like"/>
    <property type="match status" value="1"/>
</dbReference>
<reference evidence="2 3" key="1">
    <citation type="submission" date="2022-10" db="EMBL/GenBank/DDBJ databases">
        <title>Chitinophaga nivalis PC15 sp. nov., isolated from Pyeongchang county, South Korea.</title>
        <authorList>
            <person name="Trinh H.N."/>
        </authorList>
    </citation>
    <scope>NUCLEOTIDE SEQUENCE [LARGE SCALE GENOMIC DNA]</scope>
    <source>
        <strain evidence="2 3">PC14</strain>
    </source>
</reference>
<protein>
    <submittedName>
        <fullName evidence="2">HDIG domain-containing protein</fullName>
    </submittedName>
</protein>
<evidence type="ECO:0000313" key="2">
    <source>
        <dbReference type="EMBL" id="MCW3484858.1"/>
    </source>
</evidence>
<evidence type="ECO:0000313" key="3">
    <source>
        <dbReference type="Proteomes" id="UP001207742"/>
    </source>
</evidence>
<dbReference type="RefSeq" id="WP_264730795.1">
    <property type="nucleotide sequence ID" value="NZ_JAPDNR010000001.1"/>
</dbReference>
<dbReference type="PANTHER" id="PTHR40202">
    <property type="match status" value="1"/>
</dbReference>
<dbReference type="InterPro" id="IPR006674">
    <property type="entry name" value="HD_domain"/>
</dbReference>
<dbReference type="Pfam" id="PF01966">
    <property type="entry name" value="HD"/>
    <property type="match status" value="1"/>
</dbReference>
<dbReference type="Proteomes" id="UP001207742">
    <property type="component" value="Unassembled WGS sequence"/>
</dbReference>
<comment type="caution">
    <text evidence="2">The sequence shown here is derived from an EMBL/GenBank/DDBJ whole genome shotgun (WGS) entry which is preliminary data.</text>
</comment>
<dbReference type="InterPro" id="IPR052567">
    <property type="entry name" value="OP_Dioxygenase"/>
</dbReference>
<feature type="domain" description="HD" evidence="1">
    <location>
        <begin position="38"/>
        <end position="126"/>
    </location>
</feature>
<dbReference type="EMBL" id="JAPDNS010000001">
    <property type="protein sequence ID" value="MCW3484858.1"/>
    <property type="molecule type" value="Genomic_DNA"/>
</dbReference>
<dbReference type="NCBIfam" id="TIGR00277">
    <property type="entry name" value="HDIG"/>
    <property type="match status" value="1"/>
</dbReference>
<evidence type="ECO:0000259" key="1">
    <source>
        <dbReference type="Pfam" id="PF01966"/>
    </source>
</evidence>
<keyword evidence="3" id="KW-1185">Reference proteome</keyword>
<dbReference type="PANTHER" id="PTHR40202:SF1">
    <property type="entry name" value="HD DOMAIN-CONTAINING PROTEIN"/>
    <property type="match status" value="1"/>
</dbReference>
<proteinExistence type="predicted"/>
<organism evidence="2 3">
    <name type="scientific">Chitinophaga nivalis</name>
    <dbReference type="NCBI Taxonomy" id="2991709"/>
    <lineage>
        <taxon>Bacteria</taxon>
        <taxon>Pseudomonadati</taxon>
        <taxon>Bacteroidota</taxon>
        <taxon>Chitinophagia</taxon>
        <taxon>Chitinophagales</taxon>
        <taxon>Chitinophagaceae</taxon>
        <taxon>Chitinophaga</taxon>
    </lineage>
</organism>
<sequence length="201" mass="22789">MDQHELQATAIADKIFNLYATHGHLEYGENVTMLMHMMQSALIAENTGFSDEMILAAFLHDIGHFFEEETQMGVYGTQAHDDLGGAFLRECGFPEKLISLVASHVAAKRYLTSIDSAYYDTLSEASKQTLEYQGGPMSEEEAAIFRSDPFYQQYIQIRIWDDMGKITEVPVLPEDVTRMKARTRQYLLQHMTLPPEQAVAI</sequence>
<dbReference type="Gene3D" id="1.10.3210.10">
    <property type="entry name" value="Hypothetical protein af1432"/>
    <property type="match status" value="1"/>
</dbReference>
<dbReference type="InterPro" id="IPR006675">
    <property type="entry name" value="HDIG_dom"/>
</dbReference>
<name>A0ABT3ILP0_9BACT</name>